<reference evidence="2 3" key="1">
    <citation type="submission" date="2016-05" db="EMBL/GenBank/DDBJ databases">
        <title>Genome Sequence of Pseudomonas citronellolis Strain SJTE-3, an Estrogens and Persistent Organic Pollutants degradation strain.</title>
        <authorList>
            <person name="Liang R."/>
        </authorList>
    </citation>
    <scope>NUCLEOTIDE SEQUENCE [LARGE SCALE GENOMIC DNA]</scope>
    <source>
        <strain evidence="2 3">SJTE-3</strain>
        <plasmid evidence="3">Plasmid prbl16</plasmid>
    </source>
</reference>
<dbReference type="PROSITE" id="PS51257">
    <property type="entry name" value="PROKAR_LIPOPROTEIN"/>
    <property type="match status" value="1"/>
</dbReference>
<name>A0A1A9KMQ5_9PSED</name>
<sequence>MVKRSFATLTALAAALTLAGCSSTCFKETPAQQVATFEFVIKEIDANKHERVLQRPRIAAQINTQAEWRQLHIVKEGALEKSRSGYIVAIHPYAVPGKRQSEKAVTFDLVVDQFIPEIGATQLATSGTGAAVNGGESTIFWTAAGKKYTLETRLVSLD</sequence>
<proteinExistence type="predicted"/>
<gene>
    <name evidence="2" type="ORF">A9C11_32395</name>
</gene>
<evidence type="ECO:0000256" key="1">
    <source>
        <dbReference type="SAM" id="SignalP"/>
    </source>
</evidence>
<evidence type="ECO:0000313" key="2">
    <source>
        <dbReference type="EMBL" id="ANI18761.1"/>
    </source>
</evidence>
<protein>
    <recommendedName>
        <fullName evidence="4">Lipoprotein</fullName>
    </recommendedName>
</protein>
<dbReference type="AlphaFoldDB" id="A0A1A9KMQ5"/>
<keyword evidence="2" id="KW-0614">Plasmid</keyword>
<dbReference type="GeneID" id="93444725"/>
<geneLocation type="plasmid" evidence="3">
    <name>prbl16</name>
</geneLocation>
<organism evidence="2 3">
    <name type="scientific">Pseudomonas citronellolis</name>
    <dbReference type="NCBI Taxonomy" id="53408"/>
    <lineage>
        <taxon>Bacteria</taxon>
        <taxon>Pseudomonadati</taxon>
        <taxon>Pseudomonadota</taxon>
        <taxon>Gammaproteobacteria</taxon>
        <taxon>Pseudomonadales</taxon>
        <taxon>Pseudomonadaceae</taxon>
        <taxon>Pseudomonas</taxon>
    </lineage>
</organism>
<dbReference type="Proteomes" id="UP000077748">
    <property type="component" value="Plasmid pRBL16"/>
</dbReference>
<evidence type="ECO:0000313" key="3">
    <source>
        <dbReference type="Proteomes" id="UP000077748"/>
    </source>
</evidence>
<feature type="chain" id="PRO_5008391920" description="Lipoprotein" evidence="1">
    <location>
        <begin position="28"/>
        <end position="158"/>
    </location>
</feature>
<keyword evidence="1" id="KW-0732">Signal</keyword>
<evidence type="ECO:0008006" key="4">
    <source>
        <dbReference type="Google" id="ProtNLM"/>
    </source>
</evidence>
<accession>A0A1A9KMQ5</accession>
<feature type="signal peptide" evidence="1">
    <location>
        <begin position="1"/>
        <end position="27"/>
    </location>
</feature>
<dbReference type="EMBL" id="CP015879">
    <property type="protein sequence ID" value="ANI18761.1"/>
    <property type="molecule type" value="Genomic_DNA"/>
</dbReference>
<dbReference type="RefSeq" id="WP_019437242.1">
    <property type="nucleotide sequence ID" value="NZ_CP015879.1"/>
</dbReference>